<dbReference type="Proteomes" id="UP000612585">
    <property type="component" value="Unassembled WGS sequence"/>
</dbReference>
<accession>A0A8J4E1M4</accession>
<evidence type="ECO:0000313" key="2">
    <source>
        <dbReference type="EMBL" id="GIJ58046.1"/>
    </source>
</evidence>
<evidence type="ECO:0000313" key="3">
    <source>
        <dbReference type="Proteomes" id="UP000612585"/>
    </source>
</evidence>
<dbReference type="AlphaFoldDB" id="A0A8J4E1M4"/>
<reference evidence="2" key="1">
    <citation type="submission" date="2021-01" db="EMBL/GenBank/DDBJ databases">
        <title>Whole genome shotgun sequence of Virgisporangium aurantiacum NBRC 16421.</title>
        <authorList>
            <person name="Komaki H."/>
            <person name="Tamura T."/>
        </authorList>
    </citation>
    <scope>NUCLEOTIDE SEQUENCE</scope>
    <source>
        <strain evidence="2">NBRC 16421</strain>
    </source>
</reference>
<name>A0A8J4E1M4_9ACTN</name>
<feature type="chain" id="PRO_5035200282" description="DUF1800 domain-containing protein" evidence="1">
    <location>
        <begin position="29"/>
        <end position="517"/>
    </location>
</feature>
<proteinExistence type="predicted"/>
<evidence type="ECO:0008006" key="4">
    <source>
        <dbReference type="Google" id="ProtNLM"/>
    </source>
</evidence>
<dbReference type="Pfam" id="PF08811">
    <property type="entry name" value="DUF1800"/>
    <property type="match status" value="1"/>
</dbReference>
<gene>
    <name evidence="2" type="ORF">Vau01_055620</name>
</gene>
<dbReference type="InterPro" id="IPR006311">
    <property type="entry name" value="TAT_signal"/>
</dbReference>
<dbReference type="EMBL" id="BOPG01000033">
    <property type="protein sequence ID" value="GIJ58046.1"/>
    <property type="molecule type" value="Genomic_DNA"/>
</dbReference>
<organism evidence="2 3">
    <name type="scientific">Virgisporangium aurantiacum</name>
    <dbReference type="NCBI Taxonomy" id="175570"/>
    <lineage>
        <taxon>Bacteria</taxon>
        <taxon>Bacillati</taxon>
        <taxon>Actinomycetota</taxon>
        <taxon>Actinomycetes</taxon>
        <taxon>Micromonosporales</taxon>
        <taxon>Micromonosporaceae</taxon>
        <taxon>Virgisporangium</taxon>
    </lineage>
</organism>
<protein>
    <recommendedName>
        <fullName evidence="4">DUF1800 domain-containing protein</fullName>
    </recommendedName>
</protein>
<dbReference type="InterPro" id="IPR014917">
    <property type="entry name" value="DUF1800"/>
</dbReference>
<keyword evidence="1" id="KW-0732">Signal</keyword>
<feature type="signal peptide" evidence="1">
    <location>
        <begin position="1"/>
        <end position="28"/>
    </location>
</feature>
<dbReference type="PROSITE" id="PS51318">
    <property type="entry name" value="TAT"/>
    <property type="match status" value="1"/>
</dbReference>
<comment type="caution">
    <text evidence="2">The sequence shown here is derived from an EMBL/GenBank/DDBJ whole genome shotgun (WGS) entry which is preliminary data.</text>
</comment>
<evidence type="ECO:0000256" key="1">
    <source>
        <dbReference type="SAM" id="SignalP"/>
    </source>
</evidence>
<keyword evidence="3" id="KW-1185">Reference proteome</keyword>
<sequence length="517" mass="55426">MVGRRRLLATAAVAGAGVALVEPGTALAAPRSFTTTTSTVATPTSSPDPLHLLRRATYGRTPDNEAELRSLGVSAWLDRQLDPRSIDDSACDAIVARFPLVSLDITGVRKAVKKGAWDAMQQLGTAAVARACWSRRQLFEVMVDFWSNHLNVTCPSSDVWDSRPDYDRTVIRAHALGRFADMLKASATHPAMLSYLDNRVSTKDKPNENYGRELMELHTVGLNYTEADVKQAAILLTGRTVDAATGLYRYDAAKHATGAVAILGFQSANATAADGEKAGTAFLDHLAMHPKTAERIATKLCIRFVADEPPAGLVTTLAKVYLDNRTAIAPVLRALFTSAEFAKAANAKVKTPLEDIAGTVRILGLGPDAAGTNGAGTDGIRALYQILEKTGHGPMRWEPPNGYPDVAAAWASPSGFLVRWNAHLNLAAGWYPKQLTRTTPLLNRLVPGALPATYGALVETVVKSLVGTAPKPEHTAALTQFFGKKPIDPLKAKDQAVTGKFPHLVALVLDAPMFQVR</sequence>